<dbReference type="Proteomes" id="UP000030686">
    <property type="component" value="Unassembled WGS sequence"/>
</dbReference>
<proteinExistence type="predicted"/>
<sequence>MFVALNSAFAGQLRKSAELVAKEPSLRSCGRKSSEARYIGYYEGWNTQRQCDTVTPDNILNAVGACSEATMVSLSGDFTQ</sequence>
<evidence type="ECO:0000313" key="2">
    <source>
        <dbReference type="Proteomes" id="UP000030686"/>
    </source>
</evidence>
<evidence type="ECO:0000313" key="1">
    <source>
        <dbReference type="EMBL" id="CDM29932.1"/>
    </source>
</evidence>
<dbReference type="AlphaFoldDB" id="W6QK27"/>
<organism evidence="1 2">
    <name type="scientific">Penicillium roqueforti (strain FM164)</name>
    <dbReference type="NCBI Taxonomy" id="1365484"/>
    <lineage>
        <taxon>Eukaryota</taxon>
        <taxon>Fungi</taxon>
        <taxon>Dikarya</taxon>
        <taxon>Ascomycota</taxon>
        <taxon>Pezizomycotina</taxon>
        <taxon>Eurotiomycetes</taxon>
        <taxon>Eurotiomycetidae</taxon>
        <taxon>Eurotiales</taxon>
        <taxon>Aspergillaceae</taxon>
        <taxon>Penicillium</taxon>
    </lineage>
</organism>
<accession>W6QK27</accession>
<keyword evidence="2" id="KW-1185">Reference proteome</keyword>
<name>W6QK27_PENRF</name>
<gene>
    <name evidence="1" type="ORF">PROQFM164_S02g000081</name>
</gene>
<dbReference type="EMBL" id="HG792016">
    <property type="protein sequence ID" value="CDM29932.1"/>
    <property type="molecule type" value="Genomic_DNA"/>
</dbReference>
<reference evidence="1" key="1">
    <citation type="journal article" date="2014" name="Nat. Commun.">
        <title>Multiple recent horizontal transfers of a large genomic region in cheese making fungi.</title>
        <authorList>
            <person name="Cheeseman K."/>
            <person name="Ropars J."/>
            <person name="Renault P."/>
            <person name="Dupont J."/>
            <person name="Gouzy J."/>
            <person name="Branca A."/>
            <person name="Abraham A.L."/>
            <person name="Ceppi M."/>
            <person name="Conseiller E."/>
            <person name="Debuchy R."/>
            <person name="Malagnac F."/>
            <person name="Goarin A."/>
            <person name="Silar P."/>
            <person name="Lacoste S."/>
            <person name="Sallet E."/>
            <person name="Bensimon A."/>
            <person name="Giraud T."/>
            <person name="Brygoo Y."/>
        </authorList>
    </citation>
    <scope>NUCLEOTIDE SEQUENCE [LARGE SCALE GENOMIC DNA]</scope>
    <source>
        <strain evidence="1">FM164</strain>
    </source>
</reference>
<protein>
    <submittedName>
        <fullName evidence="1">Genomic scaffold, ProqFM164S02</fullName>
    </submittedName>
</protein>